<name>H3GFS2_PHYRM</name>
<reference evidence="1" key="2">
    <citation type="submission" date="2015-06" db="UniProtKB">
        <authorList>
            <consortium name="EnsemblProtists"/>
        </authorList>
    </citation>
    <scope>IDENTIFICATION</scope>
    <source>
        <strain evidence="1">Pr102</strain>
    </source>
</reference>
<dbReference type="EnsemblProtists" id="Phyra74589">
    <property type="protein sequence ID" value="Phyra74589"/>
    <property type="gene ID" value="Phyra74589"/>
</dbReference>
<dbReference type="Proteomes" id="UP000005238">
    <property type="component" value="Unassembled WGS sequence"/>
</dbReference>
<protein>
    <recommendedName>
        <fullName evidence="3">PH domain-containing protein</fullName>
    </recommendedName>
</protein>
<organism evidence="1 2">
    <name type="scientific">Phytophthora ramorum</name>
    <name type="common">Sudden oak death agent</name>
    <dbReference type="NCBI Taxonomy" id="164328"/>
    <lineage>
        <taxon>Eukaryota</taxon>
        <taxon>Sar</taxon>
        <taxon>Stramenopiles</taxon>
        <taxon>Oomycota</taxon>
        <taxon>Peronosporomycetes</taxon>
        <taxon>Peronosporales</taxon>
        <taxon>Peronosporaceae</taxon>
        <taxon>Phytophthora</taxon>
    </lineage>
</organism>
<dbReference type="VEuPathDB" id="FungiDB:KRP22_12148"/>
<dbReference type="eggNOG" id="ENOG502S6TI">
    <property type="taxonomic scope" value="Eukaryota"/>
</dbReference>
<dbReference type="EMBL" id="DS566005">
    <property type="status" value="NOT_ANNOTATED_CDS"/>
    <property type="molecule type" value="Genomic_DNA"/>
</dbReference>
<dbReference type="SUPFAM" id="SSF50729">
    <property type="entry name" value="PH domain-like"/>
    <property type="match status" value="1"/>
</dbReference>
<dbReference type="OMA" id="KQAYWHK"/>
<dbReference type="AlphaFoldDB" id="H3GFS2"/>
<evidence type="ECO:0000313" key="1">
    <source>
        <dbReference type="EnsemblProtists" id="Phyra74589"/>
    </source>
</evidence>
<reference evidence="2" key="1">
    <citation type="journal article" date="2006" name="Science">
        <title>Phytophthora genome sequences uncover evolutionary origins and mechanisms of pathogenesis.</title>
        <authorList>
            <person name="Tyler B.M."/>
            <person name="Tripathy S."/>
            <person name="Zhang X."/>
            <person name="Dehal P."/>
            <person name="Jiang R.H."/>
            <person name="Aerts A."/>
            <person name="Arredondo F.D."/>
            <person name="Baxter L."/>
            <person name="Bensasson D."/>
            <person name="Beynon J.L."/>
            <person name="Chapman J."/>
            <person name="Damasceno C.M."/>
            <person name="Dorrance A.E."/>
            <person name="Dou D."/>
            <person name="Dickerman A.W."/>
            <person name="Dubchak I.L."/>
            <person name="Garbelotto M."/>
            <person name="Gijzen M."/>
            <person name="Gordon S.G."/>
            <person name="Govers F."/>
            <person name="Grunwald N.J."/>
            <person name="Huang W."/>
            <person name="Ivors K.L."/>
            <person name="Jones R.W."/>
            <person name="Kamoun S."/>
            <person name="Krampis K."/>
            <person name="Lamour K.H."/>
            <person name="Lee M.K."/>
            <person name="McDonald W.H."/>
            <person name="Medina M."/>
            <person name="Meijer H.J."/>
            <person name="Nordberg E.K."/>
            <person name="Maclean D.J."/>
            <person name="Ospina-Giraldo M.D."/>
            <person name="Morris P.F."/>
            <person name="Phuntumart V."/>
            <person name="Putnam N.H."/>
            <person name="Rash S."/>
            <person name="Rose J.K."/>
            <person name="Sakihama Y."/>
            <person name="Salamov A.A."/>
            <person name="Savidor A."/>
            <person name="Scheuring C.F."/>
            <person name="Smith B.M."/>
            <person name="Sobral B.W."/>
            <person name="Terry A."/>
            <person name="Torto-Alalibo T.A."/>
            <person name="Win J."/>
            <person name="Xu Z."/>
            <person name="Zhang H."/>
            <person name="Grigoriev I.V."/>
            <person name="Rokhsar D.S."/>
            <person name="Boore J.L."/>
        </authorList>
    </citation>
    <scope>NUCLEOTIDE SEQUENCE [LARGE SCALE GENOMIC DNA]</scope>
    <source>
        <strain evidence="2">Pr102</strain>
    </source>
</reference>
<accession>H3GFS2</accession>
<dbReference type="VEuPathDB" id="FungiDB:KRP23_7046"/>
<dbReference type="HOGENOM" id="CLU_118275_0_0_1"/>
<dbReference type="InParanoid" id="H3GFS2"/>
<sequence length="196" mass="22347">MGNQLNCLAQCQARQEGTQRLLVLQKGAYFMRKKMILGLNTGTTERIHVKLDEDGHTLLWKLHDSVKNPTKIDLHTVNLIQTQGKVGFTVTSQKGDTLLDVEAVSEEVRDTWVTNLQLVCEDSSTSEETEEETQSGMKFRKMVEDRAKKQAYWAKRTQELEQRKQEAEERKKKFAGVGMKYTALAMSNRPDPSAKD</sequence>
<keyword evidence="2" id="KW-1185">Reference proteome</keyword>
<evidence type="ECO:0000313" key="2">
    <source>
        <dbReference type="Proteomes" id="UP000005238"/>
    </source>
</evidence>
<evidence type="ECO:0008006" key="3">
    <source>
        <dbReference type="Google" id="ProtNLM"/>
    </source>
</evidence>
<proteinExistence type="predicted"/>